<reference evidence="4" key="2">
    <citation type="submission" date="2021-09" db="EMBL/GenBank/DDBJ databases">
        <authorList>
            <person name="Jia N."/>
            <person name="Wang J."/>
            <person name="Shi W."/>
            <person name="Du L."/>
            <person name="Sun Y."/>
            <person name="Zhan W."/>
            <person name="Jiang J."/>
            <person name="Wang Q."/>
            <person name="Zhang B."/>
            <person name="Ji P."/>
            <person name="Sakyi L.B."/>
            <person name="Cui X."/>
            <person name="Yuan T."/>
            <person name="Jiang B."/>
            <person name="Yang W."/>
            <person name="Lam T.T.-Y."/>
            <person name="Chang Q."/>
            <person name="Ding S."/>
            <person name="Wang X."/>
            <person name="Zhu J."/>
            <person name="Ruan X."/>
            <person name="Zhao L."/>
            <person name="Wei J."/>
            <person name="Que T."/>
            <person name="Du C."/>
            <person name="Cheng J."/>
            <person name="Dai P."/>
            <person name="Han X."/>
            <person name="Huang E."/>
            <person name="Gao Y."/>
            <person name="Liu J."/>
            <person name="Shao H."/>
            <person name="Ye R."/>
            <person name="Li L."/>
            <person name="Wei W."/>
            <person name="Wang X."/>
            <person name="Wang C."/>
            <person name="Huo Q."/>
            <person name="Li W."/>
            <person name="Guo W."/>
            <person name="Chen H."/>
            <person name="Chen S."/>
            <person name="Zhou L."/>
            <person name="Zhou L."/>
            <person name="Ni X."/>
            <person name="Tian J."/>
            <person name="Zhou Y."/>
            <person name="Sheng Y."/>
            <person name="Liu T."/>
            <person name="Pan Y."/>
            <person name="Xia L."/>
            <person name="Li J."/>
            <person name="Zhao F."/>
            <person name="Cao W."/>
        </authorList>
    </citation>
    <scope>NUCLEOTIDE SEQUENCE</scope>
    <source>
        <strain evidence="4">Rmic-2018</strain>
        <tissue evidence="4">Larvae</tissue>
    </source>
</reference>
<evidence type="ECO:0000256" key="2">
    <source>
        <dbReference type="SAM" id="MobiDB-lite"/>
    </source>
</evidence>
<dbReference type="GO" id="GO:0016925">
    <property type="term" value="P:protein sumoylation"/>
    <property type="evidence" value="ECO:0007669"/>
    <property type="project" value="TreeGrafter"/>
</dbReference>
<dbReference type="PANTHER" id="PTHR10953:SF162">
    <property type="entry name" value="SUMO-ACTIVATING ENZYME SUBUNIT 1"/>
    <property type="match status" value="1"/>
</dbReference>
<dbReference type="GO" id="GO:0005737">
    <property type="term" value="C:cytoplasm"/>
    <property type="evidence" value="ECO:0007669"/>
    <property type="project" value="TreeGrafter"/>
</dbReference>
<dbReference type="Gene3D" id="3.40.50.720">
    <property type="entry name" value="NAD(P)-binding Rossmann-like Domain"/>
    <property type="match status" value="1"/>
</dbReference>
<organism evidence="4 5">
    <name type="scientific">Rhipicephalus microplus</name>
    <name type="common">Cattle tick</name>
    <name type="synonym">Boophilus microplus</name>
    <dbReference type="NCBI Taxonomy" id="6941"/>
    <lineage>
        <taxon>Eukaryota</taxon>
        <taxon>Metazoa</taxon>
        <taxon>Ecdysozoa</taxon>
        <taxon>Arthropoda</taxon>
        <taxon>Chelicerata</taxon>
        <taxon>Arachnida</taxon>
        <taxon>Acari</taxon>
        <taxon>Parasitiformes</taxon>
        <taxon>Ixodida</taxon>
        <taxon>Ixodoidea</taxon>
        <taxon>Ixodidae</taxon>
        <taxon>Rhipicephalinae</taxon>
        <taxon>Rhipicephalus</taxon>
        <taxon>Boophilus</taxon>
    </lineage>
</organism>
<dbReference type="Pfam" id="PF00899">
    <property type="entry name" value="ThiF"/>
    <property type="match status" value="1"/>
</dbReference>
<dbReference type="InterPro" id="IPR035985">
    <property type="entry name" value="Ubiquitin-activating_enz"/>
</dbReference>
<sequence>MHLEHSLRRHVTDVVSAVIRSRCRSSRKTVGTAASGGTVHPKSRRAGTRDVLPRPRLPTGARPDDNMATSKDEDDSPPAKRRRTDEGDASQEAQNHIQSGLPEQKPVDIDERIYSRQLYVLGRDAMVRLAQSDVLIVGMGGLGVEIAKNVVLAGVKSVTIYDEQVCTGVDLSSQVGDGAEGEATEQSWTKHGSDAKCGLYDRN</sequence>
<accession>A0A9J6DVE5</accession>
<proteinExistence type="inferred from homology"/>
<dbReference type="InterPro" id="IPR000594">
    <property type="entry name" value="ThiF_NAD_FAD-bd"/>
</dbReference>
<feature type="region of interest" description="Disordered" evidence="2">
    <location>
        <begin position="22"/>
        <end position="108"/>
    </location>
</feature>
<evidence type="ECO:0000313" key="4">
    <source>
        <dbReference type="EMBL" id="KAH8025950.1"/>
    </source>
</evidence>
<name>A0A9J6DVE5_RHIMP</name>
<gene>
    <name evidence="4" type="ORF">HPB51_014283</name>
</gene>
<evidence type="ECO:0000259" key="3">
    <source>
        <dbReference type="Pfam" id="PF00899"/>
    </source>
</evidence>
<evidence type="ECO:0000256" key="1">
    <source>
        <dbReference type="ARBA" id="ARBA00005673"/>
    </source>
</evidence>
<dbReference type="Proteomes" id="UP000821866">
    <property type="component" value="Unassembled WGS sequence"/>
</dbReference>
<dbReference type="EMBL" id="JABSTU010000007">
    <property type="protein sequence ID" value="KAH8025950.1"/>
    <property type="molecule type" value="Genomic_DNA"/>
</dbReference>
<protein>
    <recommendedName>
        <fullName evidence="3">THIF-type NAD/FAD binding fold domain-containing protein</fullName>
    </recommendedName>
</protein>
<comment type="caution">
    <text evidence="4">The sequence shown here is derived from an EMBL/GenBank/DDBJ whole genome shotgun (WGS) entry which is preliminary data.</text>
</comment>
<dbReference type="GO" id="GO:0019948">
    <property type="term" value="F:SUMO activating enzyme activity"/>
    <property type="evidence" value="ECO:0007669"/>
    <property type="project" value="TreeGrafter"/>
</dbReference>
<dbReference type="VEuPathDB" id="VectorBase:LOC119169676"/>
<comment type="similarity">
    <text evidence="1">Belongs to the ubiquitin-activating E1 family.</text>
</comment>
<dbReference type="PANTHER" id="PTHR10953">
    <property type="entry name" value="UBIQUITIN-ACTIVATING ENZYME E1"/>
    <property type="match status" value="1"/>
</dbReference>
<feature type="domain" description="THIF-type NAD/FAD binding fold" evidence="3">
    <location>
        <begin position="114"/>
        <end position="175"/>
    </location>
</feature>
<evidence type="ECO:0000313" key="5">
    <source>
        <dbReference type="Proteomes" id="UP000821866"/>
    </source>
</evidence>
<dbReference type="AlphaFoldDB" id="A0A9J6DVE5"/>
<keyword evidence="5" id="KW-1185">Reference proteome</keyword>
<dbReference type="SUPFAM" id="SSF69572">
    <property type="entry name" value="Activating enzymes of the ubiquitin-like proteins"/>
    <property type="match status" value="1"/>
</dbReference>
<feature type="region of interest" description="Disordered" evidence="2">
    <location>
        <begin position="173"/>
        <end position="193"/>
    </location>
</feature>
<dbReference type="GO" id="GO:0031510">
    <property type="term" value="C:SUMO activating enzyme complex"/>
    <property type="evidence" value="ECO:0007669"/>
    <property type="project" value="TreeGrafter"/>
</dbReference>
<dbReference type="InterPro" id="IPR045886">
    <property type="entry name" value="ThiF/MoeB/HesA"/>
</dbReference>
<reference evidence="4" key="1">
    <citation type="journal article" date="2020" name="Cell">
        <title>Large-Scale Comparative Analyses of Tick Genomes Elucidate Their Genetic Diversity and Vector Capacities.</title>
        <authorList>
            <consortium name="Tick Genome and Microbiome Consortium (TIGMIC)"/>
            <person name="Jia N."/>
            <person name="Wang J."/>
            <person name="Shi W."/>
            <person name="Du L."/>
            <person name="Sun Y."/>
            <person name="Zhan W."/>
            <person name="Jiang J.F."/>
            <person name="Wang Q."/>
            <person name="Zhang B."/>
            <person name="Ji P."/>
            <person name="Bell-Sakyi L."/>
            <person name="Cui X.M."/>
            <person name="Yuan T.T."/>
            <person name="Jiang B.G."/>
            <person name="Yang W.F."/>
            <person name="Lam T.T."/>
            <person name="Chang Q.C."/>
            <person name="Ding S.J."/>
            <person name="Wang X.J."/>
            <person name="Zhu J.G."/>
            <person name="Ruan X.D."/>
            <person name="Zhao L."/>
            <person name="Wei J.T."/>
            <person name="Ye R.Z."/>
            <person name="Que T.C."/>
            <person name="Du C.H."/>
            <person name="Zhou Y.H."/>
            <person name="Cheng J.X."/>
            <person name="Dai P.F."/>
            <person name="Guo W.B."/>
            <person name="Han X.H."/>
            <person name="Huang E.J."/>
            <person name="Li L.F."/>
            <person name="Wei W."/>
            <person name="Gao Y.C."/>
            <person name="Liu J.Z."/>
            <person name="Shao H.Z."/>
            <person name="Wang X."/>
            <person name="Wang C.C."/>
            <person name="Yang T.C."/>
            <person name="Huo Q.B."/>
            <person name="Li W."/>
            <person name="Chen H.Y."/>
            <person name="Chen S.E."/>
            <person name="Zhou L.G."/>
            <person name="Ni X.B."/>
            <person name="Tian J.H."/>
            <person name="Sheng Y."/>
            <person name="Liu T."/>
            <person name="Pan Y.S."/>
            <person name="Xia L.Y."/>
            <person name="Li J."/>
            <person name="Zhao F."/>
            <person name="Cao W.C."/>
        </authorList>
    </citation>
    <scope>NUCLEOTIDE SEQUENCE</scope>
    <source>
        <strain evidence="4">Rmic-2018</strain>
    </source>
</reference>